<sequence length="147" mass="15991">MIDRSHVGLQLPVVHWPVEKGRLLAFARAIGETRPEYTDEAAALAAGHPSLLAPPTLYFGAELDAGTIQALMETLGVPIDRVLHGEQSFTYERPVHAGDVLTLRSSVADISEKKGGRMEFVTKVTKVTNQRGEAVGEMRSVIVVMNE</sequence>
<reference evidence="2" key="1">
    <citation type="submission" date="2020-10" db="EMBL/GenBank/DDBJ databases">
        <title>Connecting structure to function with the recovery of over 1000 high-quality activated sludge metagenome-assembled genomes encoding full-length rRNA genes using long-read sequencing.</title>
        <authorList>
            <person name="Singleton C.M."/>
            <person name="Petriglieri F."/>
            <person name="Kristensen J.M."/>
            <person name="Kirkegaard R.H."/>
            <person name="Michaelsen T.Y."/>
            <person name="Andersen M.H."/>
            <person name="Karst S.M."/>
            <person name="Dueholm M.S."/>
            <person name="Nielsen P.H."/>
            <person name="Albertsen M."/>
        </authorList>
    </citation>
    <scope>NUCLEOTIDE SEQUENCE</scope>
    <source>
        <strain evidence="2">OdNE_18-Q3-R46-58_BAT3C.305</strain>
    </source>
</reference>
<proteinExistence type="predicted"/>
<dbReference type="EMBL" id="JADKBR010000021">
    <property type="protein sequence ID" value="MBK8892010.1"/>
    <property type="molecule type" value="Genomic_DNA"/>
</dbReference>
<dbReference type="CDD" id="cd03441">
    <property type="entry name" value="R_hydratase_like"/>
    <property type="match status" value="1"/>
</dbReference>
<dbReference type="AlphaFoldDB" id="A0A9D7QPI4"/>
<protein>
    <submittedName>
        <fullName evidence="2">MaoC family dehydratase N-terminal domain-containing protein</fullName>
    </submittedName>
</protein>
<evidence type="ECO:0000313" key="2">
    <source>
        <dbReference type="EMBL" id="MBK8892010.1"/>
    </source>
</evidence>
<organism evidence="2 3">
    <name type="scientific">Candidatus Dechloromonas phosphorivorans</name>
    <dbReference type="NCBI Taxonomy" id="2899244"/>
    <lineage>
        <taxon>Bacteria</taxon>
        <taxon>Pseudomonadati</taxon>
        <taxon>Pseudomonadota</taxon>
        <taxon>Betaproteobacteria</taxon>
        <taxon>Rhodocyclales</taxon>
        <taxon>Azonexaceae</taxon>
        <taxon>Dechloromonas</taxon>
    </lineage>
</organism>
<dbReference type="InterPro" id="IPR029069">
    <property type="entry name" value="HotDog_dom_sf"/>
</dbReference>
<dbReference type="Gene3D" id="3.10.129.10">
    <property type="entry name" value="Hotdog Thioesterase"/>
    <property type="match status" value="1"/>
</dbReference>
<dbReference type="InterPro" id="IPR016709">
    <property type="entry name" value="HadA-like"/>
</dbReference>
<dbReference type="PIRSF" id="PIRSF018072">
    <property type="entry name" value="UCP018072"/>
    <property type="match status" value="1"/>
</dbReference>
<gene>
    <name evidence="2" type="ORF">IPN75_17330</name>
</gene>
<dbReference type="SUPFAM" id="SSF54637">
    <property type="entry name" value="Thioesterase/thiol ester dehydrase-isomerase"/>
    <property type="match status" value="1"/>
</dbReference>
<evidence type="ECO:0000313" key="3">
    <source>
        <dbReference type="Proteomes" id="UP000808146"/>
    </source>
</evidence>
<dbReference type="InterPro" id="IPR039569">
    <property type="entry name" value="FAS1-like_DH_region"/>
</dbReference>
<name>A0A9D7QPI4_9RHOO</name>
<dbReference type="Pfam" id="PF13452">
    <property type="entry name" value="FAS1_DH_region"/>
    <property type="match status" value="1"/>
</dbReference>
<dbReference type="Proteomes" id="UP000808146">
    <property type="component" value="Unassembled WGS sequence"/>
</dbReference>
<accession>A0A9D7QPI4</accession>
<evidence type="ECO:0000259" key="1">
    <source>
        <dbReference type="Pfam" id="PF13452"/>
    </source>
</evidence>
<comment type="caution">
    <text evidence="2">The sequence shown here is derived from an EMBL/GenBank/DDBJ whole genome shotgun (WGS) entry which is preliminary data.</text>
</comment>
<feature type="domain" description="FAS1-like dehydratase" evidence="1">
    <location>
        <begin position="5"/>
        <end position="137"/>
    </location>
</feature>